<sequence>MWIPYDLTGSLKGETSTASLQRSQADRSVRDVLVGFFVRNPITQSWEIDVRAESAKEVLTVALDGMPAEIACYGDESGKLSEIIYRIKSAEPYAAFDACRHDLEDRLARWTLELGRGMTIAGWRVADPANEARWRCTPFRPSALDLDLDAVAFAPNDLKPLLRLYQRARNASDPAWRLLNAYAVLTCWRAGKAPFPAKLQRPVPIVTLEMLVHSGTLGCAVTFKDQPLTVLVDALAVWRDAVLQDLEAPGEGAHGLRGEARWRLAHMASLADLAARETLIREIARRRSSDLALAS</sequence>
<organism evidence="1 2">
    <name type="scientific">Methylobacterium radiotolerans</name>
    <dbReference type="NCBI Taxonomy" id="31998"/>
    <lineage>
        <taxon>Bacteria</taxon>
        <taxon>Pseudomonadati</taxon>
        <taxon>Pseudomonadota</taxon>
        <taxon>Alphaproteobacteria</taxon>
        <taxon>Hyphomicrobiales</taxon>
        <taxon>Methylobacteriaceae</taxon>
        <taxon>Methylobacterium</taxon>
    </lineage>
</organism>
<comment type="caution">
    <text evidence="1">The sequence shown here is derived from an EMBL/GenBank/DDBJ whole genome shotgun (WGS) entry which is preliminary data.</text>
</comment>
<proteinExistence type="predicted"/>
<dbReference type="EMBL" id="MLBY01000001">
    <property type="protein sequence ID" value="MEE7455262.1"/>
    <property type="molecule type" value="Genomic_DNA"/>
</dbReference>
<keyword evidence="2" id="KW-1185">Reference proteome</keyword>
<dbReference type="Proteomes" id="UP001349262">
    <property type="component" value="Unassembled WGS sequence"/>
</dbReference>
<evidence type="ECO:0000313" key="2">
    <source>
        <dbReference type="Proteomes" id="UP001349262"/>
    </source>
</evidence>
<evidence type="ECO:0000313" key="1">
    <source>
        <dbReference type="EMBL" id="MEE7455262.1"/>
    </source>
</evidence>
<accession>A0ABU7T3X7</accession>
<gene>
    <name evidence="1" type="ORF">MRSR164_00105</name>
</gene>
<name>A0ABU7T3X7_9HYPH</name>
<protein>
    <submittedName>
        <fullName evidence="1">Methylamine utilization protein MauJ</fullName>
    </submittedName>
</protein>
<reference evidence="1 2" key="1">
    <citation type="journal article" date="2012" name="Genet. Mol. Biol.">
        <title>Analysis of 16S rRNA and mxaF genes revealing insights into Methylobacterium niche-specific plant association.</title>
        <authorList>
            <person name="Dourado M.N."/>
            <person name="Andreote F.D."/>
            <person name="Dini-Andreote F."/>
            <person name="Conti R."/>
            <person name="Araujo J.M."/>
            <person name="Araujo W.L."/>
        </authorList>
    </citation>
    <scope>NUCLEOTIDE SEQUENCE [LARGE SCALE GENOMIC DNA]</scope>
    <source>
        <strain evidence="1 2">SR1.6/4</strain>
    </source>
</reference>